<feature type="domain" description="Phosphatidate phosphatase APP1 catalytic" evidence="2">
    <location>
        <begin position="231"/>
        <end position="381"/>
    </location>
</feature>
<dbReference type="GO" id="GO:0008195">
    <property type="term" value="F:phosphatidate phosphatase activity"/>
    <property type="evidence" value="ECO:0007669"/>
    <property type="project" value="InterPro"/>
</dbReference>
<dbReference type="InterPro" id="IPR019236">
    <property type="entry name" value="APP1_cat"/>
</dbReference>
<dbReference type="EMBL" id="CANTUO010000003">
    <property type="protein sequence ID" value="CAI5758380.1"/>
    <property type="molecule type" value="Genomic_DNA"/>
</dbReference>
<feature type="compositionally biased region" description="Low complexity" evidence="1">
    <location>
        <begin position="126"/>
        <end position="137"/>
    </location>
</feature>
<evidence type="ECO:0000313" key="3">
    <source>
        <dbReference type="EMBL" id="CAI5758380.1"/>
    </source>
</evidence>
<feature type="compositionally biased region" description="Low complexity" evidence="1">
    <location>
        <begin position="487"/>
        <end position="496"/>
    </location>
</feature>
<sequence length="561" mass="64213">MLNQNNERRSTRFINFAKSTRDVYIPKVTSSISSIASKAFSNNSAVYNEDGQLLLPPNTSIHLFPQYSFKHGDKYYIKVKGWMSASGGMNRRNRMMLSVITKIIKQNNTNIDLDQDVKQEIFNPESSSSSDTESIQSNGSESPLGSDTMIRERLKHFLSKNIPNTPIEIRIGSENIKQDNIKTEKLYTDQYGFFKTTIEIGYKPTVVQVQSLVSETIFAFQDVMIFKSNGIGIISDIDDTIKITGVIGDKRHLLRNLLTKDMLDWSIPSVIDWFIKIYKNEDVNFFYVSNSPSQLFNIIYQYLQLVNLPPGSIHLKTYHGNLINSLLETPSLRKQEYLYKILQDFPEKKFICIGDSGEYDLEAYVDIARKFPSQVISINIRYVKDSFSDTDDDMYIYKELLRLLSIKRKEIPKIKKIPEPDLIDLSNTKVPPMVPKKPASLQGKQLRKPPLPERPKRSPSPTSNISSDGTNLDYDLPPPLPKRKPEFSPNSSNSSFDLNDLCSSPSFLDLQETDKKGAKWIQRIIEALKDLEGTDTKINLFMDSDEKFFKDSHIELNELCK</sequence>
<accession>A0A9W4XAG3</accession>
<name>A0A9W4XAG3_9ASCO</name>
<dbReference type="PANTHER" id="PTHR28208:SF3">
    <property type="entry name" value="PHOSPHATIDATE PHOSPHATASE APP1"/>
    <property type="match status" value="1"/>
</dbReference>
<feature type="region of interest" description="Disordered" evidence="1">
    <location>
        <begin position="425"/>
        <end position="496"/>
    </location>
</feature>
<protein>
    <recommendedName>
        <fullName evidence="2">Phosphatidate phosphatase APP1 catalytic domain-containing protein</fullName>
    </recommendedName>
</protein>
<proteinExistence type="predicted"/>
<organism evidence="3 4">
    <name type="scientific">Candida verbasci</name>
    <dbReference type="NCBI Taxonomy" id="1227364"/>
    <lineage>
        <taxon>Eukaryota</taxon>
        <taxon>Fungi</taxon>
        <taxon>Dikarya</taxon>
        <taxon>Ascomycota</taxon>
        <taxon>Saccharomycotina</taxon>
        <taxon>Pichiomycetes</taxon>
        <taxon>Debaryomycetaceae</taxon>
        <taxon>Candida/Lodderomyces clade</taxon>
        <taxon>Candida</taxon>
    </lineage>
</organism>
<comment type="caution">
    <text evidence="3">The sequence shown here is derived from an EMBL/GenBank/DDBJ whole genome shotgun (WGS) entry which is preliminary data.</text>
</comment>
<feature type="region of interest" description="Disordered" evidence="1">
    <location>
        <begin position="123"/>
        <end position="146"/>
    </location>
</feature>
<dbReference type="InterPro" id="IPR052935">
    <property type="entry name" value="Mg2+_PAP"/>
</dbReference>
<evidence type="ECO:0000313" key="4">
    <source>
        <dbReference type="Proteomes" id="UP001152885"/>
    </source>
</evidence>
<dbReference type="Pfam" id="PF09949">
    <property type="entry name" value="APP1_cat"/>
    <property type="match status" value="1"/>
</dbReference>
<dbReference type="GO" id="GO:0030479">
    <property type="term" value="C:actin cortical patch"/>
    <property type="evidence" value="ECO:0007669"/>
    <property type="project" value="TreeGrafter"/>
</dbReference>
<evidence type="ECO:0000259" key="2">
    <source>
        <dbReference type="Pfam" id="PF09949"/>
    </source>
</evidence>
<dbReference type="AlphaFoldDB" id="A0A9W4XAG3"/>
<dbReference type="Proteomes" id="UP001152885">
    <property type="component" value="Unassembled WGS sequence"/>
</dbReference>
<evidence type="ECO:0000256" key="1">
    <source>
        <dbReference type="SAM" id="MobiDB-lite"/>
    </source>
</evidence>
<gene>
    <name evidence="3" type="ORF">CANVERA_P2893</name>
</gene>
<dbReference type="OrthoDB" id="541883at2759"/>
<dbReference type="PANTHER" id="PTHR28208">
    <property type="entry name" value="PHOSPHATIDATE PHOSPHATASE APP1"/>
    <property type="match status" value="1"/>
</dbReference>
<reference evidence="3" key="1">
    <citation type="submission" date="2022-12" db="EMBL/GenBank/DDBJ databases">
        <authorList>
            <person name="Brejova B."/>
        </authorList>
    </citation>
    <scope>NUCLEOTIDE SEQUENCE</scope>
</reference>
<keyword evidence="4" id="KW-1185">Reference proteome</keyword>